<evidence type="ECO:0000313" key="3">
    <source>
        <dbReference type="Proteomes" id="UP000316252"/>
    </source>
</evidence>
<dbReference type="RefSeq" id="WP_141163260.1">
    <property type="nucleotide sequence ID" value="NZ_VHQG01000002.1"/>
</dbReference>
<accession>A0A506Y1Q7</accession>
<gene>
    <name evidence="2" type="ORF">FJ657_08625</name>
</gene>
<dbReference type="Proteomes" id="UP000316252">
    <property type="component" value="Unassembled WGS sequence"/>
</dbReference>
<evidence type="ECO:0000313" key="2">
    <source>
        <dbReference type="EMBL" id="TPW75902.1"/>
    </source>
</evidence>
<dbReference type="EMBL" id="VHQG01000002">
    <property type="protein sequence ID" value="TPW75902.1"/>
    <property type="molecule type" value="Genomic_DNA"/>
</dbReference>
<evidence type="ECO:0000256" key="1">
    <source>
        <dbReference type="SAM" id="Phobius"/>
    </source>
</evidence>
<comment type="caution">
    <text evidence="2">The sequence shown here is derived from an EMBL/GenBank/DDBJ whole genome shotgun (WGS) entry which is preliminary data.</text>
</comment>
<keyword evidence="1" id="KW-0472">Membrane</keyword>
<reference evidence="2 3" key="1">
    <citation type="submission" date="2019-06" db="EMBL/GenBank/DDBJ databases">
        <authorList>
            <person name="Li F."/>
        </authorList>
    </citation>
    <scope>NUCLEOTIDE SEQUENCE [LARGE SCALE GENOMIC DNA]</scope>
    <source>
        <strain evidence="2 3">10F1D-1</strain>
    </source>
</reference>
<name>A0A506Y1Q7_9MICO</name>
<dbReference type="AlphaFoldDB" id="A0A506Y1Q7"/>
<keyword evidence="1" id="KW-0812">Transmembrane</keyword>
<dbReference type="OrthoDB" id="4378217at2"/>
<keyword evidence="3" id="KW-1185">Reference proteome</keyword>
<keyword evidence="1" id="KW-1133">Transmembrane helix</keyword>
<protein>
    <submittedName>
        <fullName evidence="2">Uncharacterized protein</fullName>
    </submittedName>
</protein>
<organism evidence="2 3">
    <name type="scientific">Schumannella soli</name>
    <dbReference type="NCBI Taxonomy" id="2590779"/>
    <lineage>
        <taxon>Bacteria</taxon>
        <taxon>Bacillati</taxon>
        <taxon>Actinomycetota</taxon>
        <taxon>Actinomycetes</taxon>
        <taxon>Micrococcales</taxon>
        <taxon>Microbacteriaceae</taxon>
        <taxon>Schumannella</taxon>
    </lineage>
</organism>
<sequence>MDNGDGTVTFTATSWHDSILPQPLRFAPPFADLSPNPESQSRFWQFMRYAFDLPDPARFPPFTEAPAARDLRAIDRFIQSARELATYSALSGEASVSYSFADGKGEFTSSFGPPEALRGTTVLFRQLYAGSDDKGNFRAMLAILSEAHKRDTGRDFDLRADILRDWRKAHGALMQEVITVIVDKAVLAREGAHPDVFEMIPDLGVRPTEVISNHFYGDLIHWGKSAGRLETLREQSAMMADIDKFRFIGAMGGLAYFYMGWAILLAAAFRRPLE</sequence>
<feature type="transmembrane region" description="Helical" evidence="1">
    <location>
        <begin position="247"/>
        <end position="269"/>
    </location>
</feature>
<proteinExistence type="predicted"/>